<dbReference type="EMBL" id="JARVKM010000002">
    <property type="protein sequence ID" value="KAK9782610.1"/>
    <property type="molecule type" value="Genomic_DNA"/>
</dbReference>
<dbReference type="Proteomes" id="UP001465668">
    <property type="component" value="Unassembled WGS sequence"/>
</dbReference>
<feature type="region of interest" description="Disordered" evidence="1">
    <location>
        <begin position="1"/>
        <end position="202"/>
    </location>
</feature>
<reference evidence="2 3" key="1">
    <citation type="submission" date="2024-02" db="EMBL/GenBank/DDBJ databases">
        <title>First draft genome assembly of two strains of Seiridium cardinale.</title>
        <authorList>
            <person name="Emiliani G."/>
            <person name="Scali E."/>
        </authorList>
    </citation>
    <scope>NUCLEOTIDE SEQUENCE [LARGE SCALE GENOMIC DNA]</scope>
    <source>
        <strain evidence="2 3">BM-138-000479</strain>
    </source>
</reference>
<evidence type="ECO:0000313" key="3">
    <source>
        <dbReference type="Proteomes" id="UP001465668"/>
    </source>
</evidence>
<feature type="compositionally biased region" description="Low complexity" evidence="1">
    <location>
        <begin position="35"/>
        <end position="53"/>
    </location>
</feature>
<feature type="compositionally biased region" description="Low complexity" evidence="1">
    <location>
        <begin position="142"/>
        <end position="164"/>
    </location>
</feature>
<feature type="compositionally biased region" description="Basic and acidic residues" evidence="1">
    <location>
        <begin position="117"/>
        <end position="132"/>
    </location>
</feature>
<protein>
    <submittedName>
        <fullName evidence="2">Uncharacterized protein</fullName>
    </submittedName>
</protein>
<gene>
    <name evidence="2" type="ORF">SCAR479_00953</name>
</gene>
<organism evidence="2 3">
    <name type="scientific">Seiridium cardinale</name>
    <dbReference type="NCBI Taxonomy" id="138064"/>
    <lineage>
        <taxon>Eukaryota</taxon>
        <taxon>Fungi</taxon>
        <taxon>Dikarya</taxon>
        <taxon>Ascomycota</taxon>
        <taxon>Pezizomycotina</taxon>
        <taxon>Sordariomycetes</taxon>
        <taxon>Xylariomycetidae</taxon>
        <taxon>Amphisphaeriales</taxon>
        <taxon>Sporocadaceae</taxon>
        <taxon>Seiridium</taxon>
    </lineage>
</organism>
<proteinExistence type="predicted"/>
<feature type="compositionally biased region" description="Low complexity" evidence="1">
    <location>
        <begin position="1"/>
        <end position="13"/>
    </location>
</feature>
<feature type="compositionally biased region" description="Basic and acidic residues" evidence="1">
    <location>
        <begin position="15"/>
        <end position="27"/>
    </location>
</feature>
<feature type="compositionally biased region" description="Polar residues" evidence="1">
    <location>
        <begin position="77"/>
        <end position="108"/>
    </location>
</feature>
<keyword evidence="3" id="KW-1185">Reference proteome</keyword>
<accession>A0ABR2Y799</accession>
<evidence type="ECO:0000313" key="2">
    <source>
        <dbReference type="EMBL" id="KAK9782610.1"/>
    </source>
</evidence>
<comment type="caution">
    <text evidence="2">The sequence shown here is derived from an EMBL/GenBank/DDBJ whole genome shotgun (WGS) entry which is preliminary data.</text>
</comment>
<name>A0ABR2Y799_9PEZI</name>
<evidence type="ECO:0000256" key="1">
    <source>
        <dbReference type="SAM" id="MobiDB-lite"/>
    </source>
</evidence>
<sequence length="311" mass="33074">MSSNYSNENSNSEGTSDRDPFYLERYRPYFITREQPLQQSHQQQQPSQQQQTQNAMQGEHDNPGSPEVASTDGMGISATNPSGETIATLAQTTSNADTESPANESGEASATPARATSNDEKGGPANNEHDETNGAAPAATSNNDNNHGHGAAHPTTHQAAHPVHSSNDFAVYSDESGSDEHAPGAGNERGGDHAHRRGATEGGHMNASYRRHVLQGPLSVPQANHASTSVLDRLPPDPTLAMVLHRVGNWVMSVPDFVDADMESLDAWFAASSGEPEFSEDLGEEGARMAASMPEMLHDDDVTLVARAATI</sequence>